<evidence type="ECO:0008006" key="4">
    <source>
        <dbReference type="Google" id="ProtNLM"/>
    </source>
</evidence>
<dbReference type="EMBL" id="JAAJBT010000001">
    <property type="protein sequence ID" value="NHM00942.1"/>
    <property type="molecule type" value="Genomic_DNA"/>
</dbReference>
<dbReference type="Proteomes" id="UP000800984">
    <property type="component" value="Unassembled WGS sequence"/>
</dbReference>
<dbReference type="RefSeq" id="WP_166075978.1">
    <property type="nucleotide sequence ID" value="NZ_JAAJBT010000001.1"/>
</dbReference>
<keyword evidence="1" id="KW-0472">Membrane</keyword>
<feature type="transmembrane region" description="Helical" evidence="1">
    <location>
        <begin position="171"/>
        <end position="192"/>
    </location>
</feature>
<reference evidence="2 3" key="1">
    <citation type="submission" date="2020-02" db="EMBL/GenBank/DDBJ databases">
        <authorList>
            <person name="Chen W.-M."/>
        </authorList>
    </citation>
    <scope>NUCLEOTIDE SEQUENCE [LARGE SCALE GENOMIC DNA]</scope>
    <source>
        <strain evidence="2 3">KDG-16</strain>
    </source>
</reference>
<name>A0ABX0I5A5_9FLAO</name>
<feature type="transmembrane region" description="Helical" evidence="1">
    <location>
        <begin position="12"/>
        <end position="33"/>
    </location>
</feature>
<feature type="transmembrane region" description="Helical" evidence="1">
    <location>
        <begin position="198"/>
        <end position="219"/>
    </location>
</feature>
<proteinExistence type="predicted"/>
<keyword evidence="1" id="KW-1133">Transmembrane helix</keyword>
<feature type="transmembrane region" description="Helical" evidence="1">
    <location>
        <begin position="39"/>
        <end position="55"/>
    </location>
</feature>
<gene>
    <name evidence="2" type="ORF">G4D72_02330</name>
</gene>
<evidence type="ECO:0000313" key="2">
    <source>
        <dbReference type="EMBL" id="NHM00942.1"/>
    </source>
</evidence>
<keyword evidence="1" id="KW-0812">Transmembrane</keyword>
<feature type="transmembrane region" description="Helical" evidence="1">
    <location>
        <begin position="114"/>
        <end position="134"/>
    </location>
</feature>
<protein>
    <recommendedName>
        <fullName evidence="4">YhhN-like protein</fullName>
    </recommendedName>
</protein>
<keyword evidence="3" id="KW-1185">Reference proteome</keyword>
<evidence type="ECO:0000313" key="3">
    <source>
        <dbReference type="Proteomes" id="UP000800984"/>
    </source>
</evidence>
<feature type="transmembrane region" description="Helical" evidence="1">
    <location>
        <begin position="60"/>
        <end position="78"/>
    </location>
</feature>
<sequence length="229" mass="26372">MNSFSHNNNYITIGIVIFFVNLILYSTCSFLEYPVTHNLFWYLRIPLLLVIYLLSGEKNVVYIVSLILYQIASLFFAFGSTNLFILGSVASLSYKLCLLYLLFPLVVKKDYLKIAILCLPLFIIYLLIVDLVATDLGSTKFLWITNSLVTSIMGGIAIVHYNRNYDLKGYWLIISSILFIIQIGAFFINKFYLKNGSIYQMVIFSSGISHFAFYKFIVLRENELKKMSL</sequence>
<evidence type="ECO:0000256" key="1">
    <source>
        <dbReference type="SAM" id="Phobius"/>
    </source>
</evidence>
<feature type="transmembrane region" description="Helical" evidence="1">
    <location>
        <begin position="84"/>
        <end position="107"/>
    </location>
</feature>
<accession>A0ABX0I5A5</accession>
<organism evidence="2 3">
    <name type="scientific">Flavobacterium difficile</name>
    <dbReference type="NCBI Taxonomy" id="2709659"/>
    <lineage>
        <taxon>Bacteria</taxon>
        <taxon>Pseudomonadati</taxon>
        <taxon>Bacteroidota</taxon>
        <taxon>Flavobacteriia</taxon>
        <taxon>Flavobacteriales</taxon>
        <taxon>Flavobacteriaceae</taxon>
        <taxon>Flavobacterium</taxon>
    </lineage>
</organism>
<comment type="caution">
    <text evidence="2">The sequence shown here is derived from an EMBL/GenBank/DDBJ whole genome shotgun (WGS) entry which is preliminary data.</text>
</comment>
<feature type="transmembrane region" description="Helical" evidence="1">
    <location>
        <begin position="140"/>
        <end position="159"/>
    </location>
</feature>